<evidence type="ECO:0000313" key="2">
    <source>
        <dbReference type="WormBase" id="Bm7520"/>
    </source>
</evidence>
<evidence type="ECO:0000313" key="1">
    <source>
        <dbReference type="EMBL" id="CRZ23511.1"/>
    </source>
</evidence>
<dbReference type="WormBase" id="Bm7520">
    <property type="protein sequence ID" value="BM00039"/>
    <property type="gene ID" value="WBGene00227781"/>
    <property type="gene designation" value="Bma-tomm-7"/>
</dbReference>
<protein>
    <submittedName>
        <fullName evidence="1">Bm7520</fullName>
    </submittedName>
</protein>
<gene>
    <name evidence="2" type="primary">bma-tomm-7</name>
    <name evidence="1 2" type="ORF">Bm7520</name>
    <name evidence="1" type="ORF">BM_Bm7520</name>
</gene>
<reference evidence="1" key="2">
    <citation type="submission" date="2012-12" db="EMBL/GenBank/DDBJ databases">
        <authorList>
            <consortium name="WormBase Consortium"/>
            <person name="Ghedin E."/>
            <person name="Paulini M."/>
        </authorList>
    </citation>
    <scope>NUCLEOTIDE SEQUENCE</scope>
    <source>
        <strain evidence="1">FR3</strain>
    </source>
</reference>
<dbReference type="AlphaFoldDB" id="A0A1I9GD14"/>
<sequence>MNYTIIIPYFDDAKVIPGTGNNEVVIDTTEFGTTNGKYFSDFCTMGKCSFYCVLRISSWS</sequence>
<proteinExistence type="predicted"/>
<dbReference type="EMBL" id="LN856869">
    <property type="protein sequence ID" value="CRZ23511.1"/>
    <property type="molecule type" value="Genomic_DNA"/>
</dbReference>
<accession>A0A1I9GD14</accession>
<organism evidence="1">
    <name type="scientific">Brugia malayi</name>
    <name type="common">Filarial nematode worm</name>
    <dbReference type="NCBI Taxonomy" id="6279"/>
    <lineage>
        <taxon>Eukaryota</taxon>
        <taxon>Metazoa</taxon>
        <taxon>Ecdysozoa</taxon>
        <taxon>Nematoda</taxon>
        <taxon>Chromadorea</taxon>
        <taxon>Rhabditida</taxon>
        <taxon>Spirurina</taxon>
        <taxon>Spiruromorpha</taxon>
        <taxon>Filarioidea</taxon>
        <taxon>Onchocercidae</taxon>
        <taxon>Brugia</taxon>
    </lineage>
</organism>
<name>A0A1I9GD14_BRUMA</name>
<reference evidence="1" key="1">
    <citation type="journal article" date="2007" name="Science">
        <title>Draft genome of the filarial nematode parasite Brugia malayi.</title>
        <authorList>
            <person name="Ghedin E."/>
            <person name="Wang S."/>
            <person name="Spiro D."/>
            <person name="Caler E."/>
            <person name="Zhao Q."/>
            <person name="Crabtree J."/>
            <person name="Allen J.E."/>
            <person name="Delcher A.L."/>
            <person name="Guiliano D.B."/>
            <person name="Miranda-Saavedra D."/>
            <person name="Angiuoli S.V."/>
            <person name="Creasy T."/>
            <person name="Amedeo P."/>
            <person name="Haas B."/>
            <person name="El-Sayed N.M."/>
            <person name="Wortman J.R."/>
            <person name="Feldblyum T."/>
            <person name="Tallon L."/>
            <person name="Schatz M."/>
            <person name="Shumway M."/>
            <person name="Koo H."/>
            <person name="Salzberg S.L."/>
            <person name="Schobel S."/>
            <person name="Pertea M."/>
            <person name="Pop M."/>
            <person name="White O."/>
            <person name="Barton G.J."/>
            <person name="Carlow C.K."/>
            <person name="Crawford M.J."/>
            <person name="Daub J."/>
            <person name="Dimmic M.W."/>
            <person name="Estes C.F."/>
            <person name="Foster J.M."/>
            <person name="Ganatra M."/>
            <person name="Gregory W.F."/>
            <person name="Johnson N.M."/>
            <person name="Jin J."/>
            <person name="Komuniecki R."/>
            <person name="Korf I."/>
            <person name="Kumar S."/>
            <person name="Laney S."/>
            <person name="Li B.W."/>
            <person name="Li W."/>
            <person name="Lindblom T.H."/>
            <person name="Lustigman S."/>
            <person name="Ma D."/>
            <person name="Maina C.V."/>
            <person name="Martin D.M."/>
            <person name="McCarter J.P."/>
            <person name="McReynolds L."/>
            <person name="Mitreva M."/>
            <person name="Nutman T.B."/>
            <person name="Parkinson J."/>
            <person name="Peregrin-Alvarez J.M."/>
            <person name="Poole C."/>
            <person name="Ren Q."/>
            <person name="Saunders L."/>
            <person name="Sluder A.E."/>
            <person name="Smith K."/>
            <person name="Stanke M."/>
            <person name="Unnasch T.R."/>
            <person name="Ware J."/>
            <person name="Wei A.D."/>
            <person name="Weil G."/>
            <person name="Williams D.J."/>
            <person name="Zhang Y."/>
            <person name="Williams S.A."/>
            <person name="Fraser-Liggett C."/>
            <person name="Slatko B."/>
            <person name="Blaxter M.L."/>
            <person name="Scott A.L."/>
        </authorList>
    </citation>
    <scope>NUCLEOTIDE SEQUENCE</scope>
    <source>
        <strain evidence="1">FR3</strain>
    </source>
</reference>